<evidence type="ECO:0000313" key="11">
    <source>
        <dbReference type="Proteomes" id="UP000000422"/>
    </source>
</evidence>
<evidence type="ECO:0000256" key="5">
    <source>
        <dbReference type="ARBA" id="ARBA00023015"/>
    </source>
</evidence>
<comment type="cofactor">
    <cofactor evidence="9">
        <name>Mn(2+)</name>
        <dbReference type="ChEBI" id="CHEBI:29035"/>
    </cofactor>
    <cofactor evidence="9">
        <name>Fe(2+)</name>
        <dbReference type="ChEBI" id="CHEBI:29033"/>
    </cofactor>
    <text evidence="9">Binds 1 Mn(2+) or Fe(2+) ion per subunit.</text>
</comment>
<gene>
    <name evidence="10" type="primary">ZURR</name>
    <name evidence="10" type="ordered locus">WS1045</name>
</gene>
<feature type="binding site" evidence="8">
    <location>
        <position position="98"/>
    </location>
    <ligand>
        <name>Zn(2+)</name>
        <dbReference type="ChEBI" id="CHEBI:29105"/>
    </ligand>
</feature>
<dbReference type="PANTHER" id="PTHR33202:SF7">
    <property type="entry name" value="FERRIC UPTAKE REGULATION PROTEIN"/>
    <property type="match status" value="1"/>
</dbReference>
<dbReference type="AlphaFoldDB" id="Q7MRT9"/>
<evidence type="ECO:0000256" key="8">
    <source>
        <dbReference type="PIRSR" id="PIRSR602481-1"/>
    </source>
</evidence>
<accession>Q7MRT9</accession>
<evidence type="ECO:0000256" key="3">
    <source>
        <dbReference type="ARBA" id="ARBA00022491"/>
    </source>
</evidence>
<dbReference type="GO" id="GO:0000976">
    <property type="term" value="F:transcription cis-regulatory region binding"/>
    <property type="evidence" value="ECO:0007669"/>
    <property type="project" value="TreeGrafter"/>
</dbReference>
<dbReference type="STRING" id="273121.WS1045"/>
<dbReference type="KEGG" id="wsu:WS1045"/>
<dbReference type="SUPFAM" id="SSF46785">
    <property type="entry name" value="Winged helix' DNA-binding domain"/>
    <property type="match status" value="1"/>
</dbReference>
<keyword evidence="5" id="KW-0805">Transcription regulation</keyword>
<dbReference type="Gene3D" id="3.30.1490.190">
    <property type="match status" value="1"/>
</dbReference>
<dbReference type="InterPro" id="IPR036390">
    <property type="entry name" value="WH_DNA-bd_sf"/>
</dbReference>
<dbReference type="RefSeq" id="WP_011138938.1">
    <property type="nucleotide sequence ID" value="NC_005090.1"/>
</dbReference>
<evidence type="ECO:0008006" key="12">
    <source>
        <dbReference type="Google" id="ProtNLM"/>
    </source>
</evidence>
<keyword evidence="8" id="KW-0479">Metal-binding</keyword>
<evidence type="ECO:0000256" key="7">
    <source>
        <dbReference type="ARBA" id="ARBA00023163"/>
    </source>
</evidence>
<dbReference type="GO" id="GO:0045892">
    <property type="term" value="P:negative regulation of DNA-templated transcription"/>
    <property type="evidence" value="ECO:0007669"/>
    <property type="project" value="TreeGrafter"/>
</dbReference>
<name>Q7MRT9_WOLSU</name>
<feature type="binding site" evidence="9">
    <location>
        <position position="110"/>
    </location>
    <ligand>
        <name>Fe cation</name>
        <dbReference type="ChEBI" id="CHEBI:24875"/>
    </ligand>
</feature>
<sequence length="148" mass="16863">MKNEKVIAIMKARGIRNSIIKSKMLEVFLEESTPINANHLHQKISSEIQVDLASVYRNLHLFKEKGILREVLGGSNESYFELATGEFPLHPHFWCHQCKQVSCLSPLSLEETLWLSSLAKKQKVRSIDLTLKGVCERCLLELERGSSI</sequence>
<comment type="similarity">
    <text evidence="2">Belongs to the Fur family.</text>
</comment>
<evidence type="ECO:0000256" key="1">
    <source>
        <dbReference type="ARBA" id="ARBA00002997"/>
    </source>
</evidence>
<protein>
    <recommendedName>
        <fullName evidence="12">Ferric uptake regulation protein</fullName>
    </recommendedName>
</protein>
<keyword evidence="7" id="KW-0804">Transcription</keyword>
<comment type="function">
    <text evidence="1">Acts as a global negative controlling element, employing Fe(2+) as a cofactor to bind the operator of the repressed genes.</text>
</comment>
<evidence type="ECO:0000256" key="9">
    <source>
        <dbReference type="PIRSR" id="PIRSR602481-2"/>
    </source>
</evidence>
<reference evidence="10 11" key="1">
    <citation type="journal article" date="2003" name="Proc. Natl. Acad. Sci. U.S.A.">
        <title>Complete genome sequence and analysis of Wolinella succinogenes.</title>
        <authorList>
            <person name="Baar C."/>
            <person name="Eppinger M."/>
            <person name="Raddatz G."/>
            <person name="Simon JM."/>
            <person name="Lanz C."/>
            <person name="Klimmek O."/>
            <person name="Nandakumar R."/>
            <person name="Gross R."/>
            <person name="Rosinus A."/>
            <person name="Keller H."/>
            <person name="Jagtap P."/>
            <person name="Linke B."/>
            <person name="Meyer F."/>
            <person name="Lederer H."/>
            <person name="Schuster S.C."/>
        </authorList>
    </citation>
    <scope>NUCLEOTIDE SEQUENCE [LARGE SCALE GENOMIC DNA]</scope>
    <source>
        <strain evidence="11">ATCC 29543 / DSM 1740 / CCUG 13145 / JCM 31913 / LMG 7466 / NCTC 11488 / FDC 602W</strain>
    </source>
</reference>
<dbReference type="PANTHER" id="PTHR33202">
    <property type="entry name" value="ZINC UPTAKE REGULATION PROTEIN"/>
    <property type="match status" value="1"/>
</dbReference>
<evidence type="ECO:0000256" key="4">
    <source>
        <dbReference type="ARBA" id="ARBA00022833"/>
    </source>
</evidence>
<keyword evidence="9" id="KW-0408">Iron</keyword>
<feature type="binding site" evidence="8">
    <location>
        <position position="138"/>
    </location>
    <ligand>
        <name>Zn(2+)</name>
        <dbReference type="ChEBI" id="CHEBI:29105"/>
    </ligand>
</feature>
<dbReference type="HOGENOM" id="CLU_096072_6_0_7"/>
<dbReference type="InterPro" id="IPR036388">
    <property type="entry name" value="WH-like_DNA-bd_sf"/>
</dbReference>
<keyword evidence="11" id="KW-1185">Reference proteome</keyword>
<evidence type="ECO:0000256" key="6">
    <source>
        <dbReference type="ARBA" id="ARBA00023125"/>
    </source>
</evidence>
<feature type="binding site" evidence="8">
    <location>
        <position position="95"/>
    </location>
    <ligand>
        <name>Zn(2+)</name>
        <dbReference type="ChEBI" id="CHEBI:29105"/>
    </ligand>
</feature>
<dbReference type="EMBL" id="BX571659">
    <property type="protein sequence ID" value="CAE10145.1"/>
    <property type="molecule type" value="Genomic_DNA"/>
</dbReference>
<dbReference type="GO" id="GO:0003700">
    <property type="term" value="F:DNA-binding transcription factor activity"/>
    <property type="evidence" value="ECO:0007669"/>
    <property type="project" value="InterPro"/>
</dbReference>
<dbReference type="GO" id="GO:1900376">
    <property type="term" value="P:regulation of secondary metabolite biosynthetic process"/>
    <property type="evidence" value="ECO:0007669"/>
    <property type="project" value="TreeGrafter"/>
</dbReference>
<keyword evidence="6" id="KW-0238">DNA-binding</keyword>
<dbReference type="Proteomes" id="UP000000422">
    <property type="component" value="Chromosome"/>
</dbReference>
<evidence type="ECO:0000256" key="2">
    <source>
        <dbReference type="ARBA" id="ARBA00007957"/>
    </source>
</evidence>
<comment type="cofactor">
    <cofactor evidence="8">
        <name>Zn(2+)</name>
        <dbReference type="ChEBI" id="CHEBI:29105"/>
    </cofactor>
    <text evidence="8">Binds 1 zinc ion per subunit.</text>
</comment>
<dbReference type="Pfam" id="PF01475">
    <property type="entry name" value="FUR"/>
    <property type="match status" value="1"/>
</dbReference>
<keyword evidence="4 8" id="KW-0862">Zinc</keyword>
<dbReference type="InterPro" id="IPR043135">
    <property type="entry name" value="Fur_C"/>
</dbReference>
<organism evidence="11">
    <name type="scientific">Wolinella succinogenes (strain ATCC 29543 / DSM 1740 / CCUG 13145 / JCM 31913 / LMG 7466 / NCTC 11488 / FDC 602W)</name>
    <name type="common">Vibrio succinogenes</name>
    <dbReference type="NCBI Taxonomy" id="273121"/>
    <lineage>
        <taxon>Bacteria</taxon>
        <taxon>Pseudomonadati</taxon>
        <taxon>Campylobacterota</taxon>
        <taxon>Epsilonproteobacteria</taxon>
        <taxon>Campylobacterales</taxon>
        <taxon>Helicobacteraceae</taxon>
        <taxon>Wolinella</taxon>
    </lineage>
</organism>
<keyword evidence="3" id="KW-0678">Repressor</keyword>
<dbReference type="InterPro" id="IPR002481">
    <property type="entry name" value="FUR"/>
</dbReference>
<dbReference type="GO" id="GO:0008270">
    <property type="term" value="F:zinc ion binding"/>
    <property type="evidence" value="ECO:0007669"/>
    <property type="project" value="TreeGrafter"/>
</dbReference>
<evidence type="ECO:0000313" key="10">
    <source>
        <dbReference type="EMBL" id="CAE10145.1"/>
    </source>
</evidence>
<feature type="binding site" evidence="8">
    <location>
        <position position="135"/>
    </location>
    <ligand>
        <name>Zn(2+)</name>
        <dbReference type="ChEBI" id="CHEBI:29105"/>
    </ligand>
</feature>
<proteinExistence type="inferred from homology"/>
<dbReference type="eggNOG" id="COG0735">
    <property type="taxonomic scope" value="Bacteria"/>
</dbReference>
<dbReference type="Gene3D" id="1.10.10.10">
    <property type="entry name" value="Winged helix-like DNA-binding domain superfamily/Winged helix DNA-binding domain"/>
    <property type="match status" value="1"/>
</dbReference>